<reference evidence="2 3" key="1">
    <citation type="submission" date="2020-08" db="EMBL/GenBank/DDBJ databases">
        <title>Sequencing the genomes of 1000 actinobacteria strains.</title>
        <authorList>
            <person name="Klenk H.-P."/>
        </authorList>
    </citation>
    <scope>NUCLEOTIDE SEQUENCE [LARGE SCALE GENOMIC DNA]</scope>
    <source>
        <strain evidence="2 3">DSM 44786</strain>
    </source>
</reference>
<dbReference type="RefSeq" id="WP_184921591.1">
    <property type="nucleotide sequence ID" value="NZ_JACHJR010000001.1"/>
</dbReference>
<gene>
    <name evidence="2" type="ORF">F4556_005963</name>
</gene>
<organism evidence="2 3">
    <name type="scientific">Kitasatospora gansuensis</name>
    <dbReference type="NCBI Taxonomy" id="258050"/>
    <lineage>
        <taxon>Bacteria</taxon>
        <taxon>Bacillati</taxon>
        <taxon>Actinomycetota</taxon>
        <taxon>Actinomycetes</taxon>
        <taxon>Kitasatosporales</taxon>
        <taxon>Streptomycetaceae</taxon>
        <taxon>Kitasatospora</taxon>
    </lineage>
</organism>
<dbReference type="Proteomes" id="UP000573327">
    <property type="component" value="Unassembled WGS sequence"/>
</dbReference>
<evidence type="ECO:0000313" key="3">
    <source>
        <dbReference type="Proteomes" id="UP000573327"/>
    </source>
</evidence>
<proteinExistence type="predicted"/>
<dbReference type="EMBL" id="JACHJR010000001">
    <property type="protein sequence ID" value="MBB4950428.1"/>
    <property type="molecule type" value="Genomic_DNA"/>
</dbReference>
<keyword evidence="1" id="KW-0472">Membrane</keyword>
<evidence type="ECO:0000256" key="1">
    <source>
        <dbReference type="SAM" id="Phobius"/>
    </source>
</evidence>
<keyword evidence="1" id="KW-1133">Transmembrane helix</keyword>
<feature type="transmembrane region" description="Helical" evidence="1">
    <location>
        <begin position="81"/>
        <end position="99"/>
    </location>
</feature>
<accession>A0A7W7WKP9</accession>
<sequence>MWDASATLPAPGREWLPALDVPEPKQQSRLTVFLRMLLLIPQFIVVWLLSIVAFFVVVIGWFGALITGRLPEFAARYLTGYVAYSTRVEAYLMLLVDAYPPFRFDAPEYPVRIEVRPGELNRLAVFFRIILVIPAAIIQGVLSLGWWAVSFISWLVVLFLGRMPRPLFEATAAIVRYRYRYQAYYLMLSSAYPKGLFGETAVDTPVGGGPASATRPLVLSSGGRGLLVVFIVIGVLSYVASSVTTTVTSDDDDTARVSRPLTSTY</sequence>
<protein>
    <recommendedName>
        <fullName evidence="4">DUF4389 domain-containing protein</fullName>
    </recommendedName>
</protein>
<feature type="transmembrane region" description="Helical" evidence="1">
    <location>
        <begin position="225"/>
        <end position="243"/>
    </location>
</feature>
<name>A0A7W7WKP9_9ACTN</name>
<dbReference type="AlphaFoldDB" id="A0A7W7WKP9"/>
<feature type="transmembrane region" description="Helical" evidence="1">
    <location>
        <begin position="144"/>
        <end position="161"/>
    </location>
</feature>
<feature type="transmembrane region" description="Helical" evidence="1">
    <location>
        <begin position="36"/>
        <end position="61"/>
    </location>
</feature>
<keyword evidence="1" id="KW-0812">Transmembrane</keyword>
<dbReference type="Pfam" id="PF14333">
    <property type="entry name" value="DUF4389"/>
    <property type="match status" value="2"/>
</dbReference>
<keyword evidence="3" id="KW-1185">Reference proteome</keyword>
<comment type="caution">
    <text evidence="2">The sequence shown here is derived from an EMBL/GenBank/DDBJ whole genome shotgun (WGS) entry which is preliminary data.</text>
</comment>
<dbReference type="InterPro" id="IPR025498">
    <property type="entry name" value="DUF4389"/>
</dbReference>
<evidence type="ECO:0000313" key="2">
    <source>
        <dbReference type="EMBL" id="MBB4950428.1"/>
    </source>
</evidence>
<evidence type="ECO:0008006" key="4">
    <source>
        <dbReference type="Google" id="ProtNLM"/>
    </source>
</evidence>